<comment type="caution">
    <text evidence="1">The sequence shown here is derived from an EMBL/GenBank/DDBJ whole genome shotgun (WGS) entry which is preliminary data.</text>
</comment>
<protein>
    <submittedName>
        <fullName evidence="1">Uncharacterized protein</fullName>
    </submittedName>
</protein>
<gene>
    <name evidence="1" type="ORF">FC871_14220</name>
</gene>
<reference evidence="1 2" key="1">
    <citation type="submission" date="2019-04" db="EMBL/GenBank/DDBJ databases">
        <title>Genome sequencing of Clostridium botulinum Groups I-IV and Clostridium butyricum.</title>
        <authorList>
            <person name="Brunt J."/>
            <person name="Van Vliet A.H.M."/>
            <person name="Stringer S.C."/>
            <person name="Carter A.T."/>
            <person name="Peck M.W."/>
        </authorList>
    </citation>
    <scope>NUCLEOTIDE SEQUENCE [LARGE SCALE GENOMIC DNA]</scope>
    <source>
        <strain evidence="1 2">Colworth BL30</strain>
    </source>
</reference>
<proteinExistence type="predicted"/>
<name>A0A846JC33_CLOBO</name>
<organism evidence="1 2">
    <name type="scientific">Clostridium botulinum</name>
    <dbReference type="NCBI Taxonomy" id="1491"/>
    <lineage>
        <taxon>Bacteria</taxon>
        <taxon>Bacillati</taxon>
        <taxon>Bacillota</taxon>
        <taxon>Clostridia</taxon>
        <taxon>Eubacteriales</taxon>
        <taxon>Clostridiaceae</taxon>
        <taxon>Clostridium</taxon>
    </lineage>
</organism>
<sequence length="107" mass="12843">MRNEQLSFLESIKKPIGKHKIYDATICDRCCCDKCKYSVEIYPFLSTEECKEIKKDSCFNCDECYYYGMDDESLSRNKVKFKCDKFEMSNYYVELEAKIKRKNFKII</sequence>
<evidence type="ECO:0000313" key="1">
    <source>
        <dbReference type="EMBL" id="NFJ09607.1"/>
    </source>
</evidence>
<dbReference type="EMBL" id="SWQE01000007">
    <property type="protein sequence ID" value="NFJ09607.1"/>
    <property type="molecule type" value="Genomic_DNA"/>
</dbReference>
<accession>A0A846JC33</accession>
<dbReference type="Proteomes" id="UP000480039">
    <property type="component" value="Unassembled WGS sequence"/>
</dbReference>
<evidence type="ECO:0000313" key="2">
    <source>
        <dbReference type="Proteomes" id="UP000480039"/>
    </source>
</evidence>
<dbReference type="AlphaFoldDB" id="A0A846JC33"/>